<sequence length="174" mass="18995">MPRQAPYSKGVWAVNYTEGSPPDGVVCEKAAHVSRRPVKDNIVIKIAQGTKQATKLKQAFYQDHLDGNLQDVAPNPFGIYETYVNSGSGTYDIGYAVMILQLNHSQALRMRRGFTQRVLFTGISTEAIILSKQVISLGFSNSPTPCFAIPVQAWFNAAVCTQLRALICGACGQI</sequence>
<keyword evidence="2" id="KW-1185">Reference proteome</keyword>
<dbReference type="Proteomes" id="UP000559256">
    <property type="component" value="Unassembled WGS sequence"/>
</dbReference>
<reference evidence="1 2" key="1">
    <citation type="journal article" date="2020" name="ISME J.">
        <title>Uncovering the hidden diversity of litter-decomposition mechanisms in mushroom-forming fungi.</title>
        <authorList>
            <person name="Floudas D."/>
            <person name="Bentzer J."/>
            <person name="Ahren D."/>
            <person name="Johansson T."/>
            <person name="Persson P."/>
            <person name="Tunlid A."/>
        </authorList>
    </citation>
    <scope>NUCLEOTIDE SEQUENCE [LARGE SCALE GENOMIC DNA]</scope>
    <source>
        <strain evidence="1 2">CBS 291.85</strain>
    </source>
</reference>
<proteinExistence type="predicted"/>
<comment type="caution">
    <text evidence="1">The sequence shown here is derived from an EMBL/GenBank/DDBJ whole genome shotgun (WGS) entry which is preliminary data.</text>
</comment>
<protein>
    <submittedName>
        <fullName evidence="1">Uncharacterized protein</fullName>
    </submittedName>
</protein>
<dbReference type="AlphaFoldDB" id="A0A8H5D3S8"/>
<evidence type="ECO:0000313" key="1">
    <source>
        <dbReference type="EMBL" id="KAF5352171.1"/>
    </source>
</evidence>
<name>A0A8H5D3S8_9AGAR</name>
<gene>
    <name evidence="1" type="ORF">D9758_009201</name>
</gene>
<accession>A0A8H5D3S8</accession>
<evidence type="ECO:0000313" key="2">
    <source>
        <dbReference type="Proteomes" id="UP000559256"/>
    </source>
</evidence>
<dbReference type="EMBL" id="JAACJM010000067">
    <property type="protein sequence ID" value="KAF5352171.1"/>
    <property type="molecule type" value="Genomic_DNA"/>
</dbReference>
<organism evidence="1 2">
    <name type="scientific">Tetrapyrgos nigripes</name>
    <dbReference type="NCBI Taxonomy" id="182062"/>
    <lineage>
        <taxon>Eukaryota</taxon>
        <taxon>Fungi</taxon>
        <taxon>Dikarya</taxon>
        <taxon>Basidiomycota</taxon>
        <taxon>Agaricomycotina</taxon>
        <taxon>Agaricomycetes</taxon>
        <taxon>Agaricomycetidae</taxon>
        <taxon>Agaricales</taxon>
        <taxon>Marasmiineae</taxon>
        <taxon>Marasmiaceae</taxon>
        <taxon>Tetrapyrgos</taxon>
    </lineage>
</organism>